<reference evidence="14 15" key="1">
    <citation type="submission" date="2011-09" db="EMBL/GenBank/DDBJ databases">
        <title>The draft genome of Treponema saccharophilum DSM 2985.</title>
        <authorList>
            <consortium name="US DOE Joint Genome Institute (JGI-PGF)"/>
            <person name="Lucas S."/>
            <person name="Copeland A."/>
            <person name="Lapidus A."/>
            <person name="Glavina del Rio T."/>
            <person name="Dalin E."/>
            <person name="Tice H."/>
            <person name="Bruce D."/>
            <person name="Goodwin L."/>
            <person name="Pitluck S."/>
            <person name="Peters L."/>
            <person name="Kyrpides N."/>
            <person name="Mavromatis K."/>
            <person name="Ivanova N."/>
            <person name="Markowitz V."/>
            <person name="Cheng J.-F."/>
            <person name="Hugenholtz P."/>
            <person name="Woyke T."/>
            <person name="Wu D."/>
            <person name="Gronow S."/>
            <person name="Wellnitz S."/>
            <person name="Brambilla E."/>
            <person name="Klenk H.-P."/>
            <person name="Eisen J.A."/>
        </authorList>
    </citation>
    <scope>NUCLEOTIDE SEQUENCE [LARGE SCALE GENOMIC DNA]</scope>
    <source>
        <strain evidence="14 15">DSM 2985</strain>
    </source>
</reference>
<evidence type="ECO:0000313" key="15">
    <source>
        <dbReference type="Proteomes" id="UP000003571"/>
    </source>
</evidence>
<evidence type="ECO:0000256" key="1">
    <source>
        <dbReference type="ARBA" id="ARBA00004651"/>
    </source>
</evidence>
<keyword evidence="11 13" id="KW-1006">Bacterial flagellum protein export</keyword>
<keyword evidence="9 13" id="KW-1133">Transmembrane helix</keyword>
<keyword evidence="10 13" id="KW-0472">Membrane</keyword>
<dbReference type="MEROPS" id="N06.A01"/>
<sequence length="374" mass="41501">MIARDGLLDDIAAVDLQWFAAEDEGRTEEPSEYKLKKAREEGRVAKSPELAGSLVMFVTVVILIVSGRFIMNGCLEVLSFYFSRSATDYPFQKQFYVGFVVALAKMTLPMAAAGIVAGVLANIVQNKGFIFSTKPIEPQFSKVSPRIGQYLKKTLFSFEGGFNIVKSFFKVAVVSVVAFIIIRSDMKTFLEFINAHDILAAVGRVAVSAAKILVACSVIFLAIAVPDYFVQKKQFIESMKMTKQEVKQEYKEMEGDPEVKARLDQAQRELLQRNMPQMVAKSDVVIANPTHFAVALLYDKDVSDAPQVMAKGADEVALRIRSIARDNAVPIVENKPLARALYSQTEVGDIIPVEYFTAIATIYTQVVYMNGRKS</sequence>
<dbReference type="EMBL" id="AGRW01000054">
    <property type="protein sequence ID" value="EIC00729.1"/>
    <property type="molecule type" value="Genomic_DNA"/>
</dbReference>
<evidence type="ECO:0000256" key="4">
    <source>
        <dbReference type="ARBA" id="ARBA00022448"/>
    </source>
</evidence>
<evidence type="ECO:0000256" key="9">
    <source>
        <dbReference type="ARBA" id="ARBA00022989"/>
    </source>
</evidence>
<feature type="transmembrane region" description="Helical" evidence="13">
    <location>
        <begin position="54"/>
        <end position="83"/>
    </location>
</feature>
<dbReference type="Gene3D" id="3.40.1690.10">
    <property type="entry name" value="secretion proteins EscU"/>
    <property type="match status" value="1"/>
</dbReference>
<dbReference type="PRINTS" id="PR00950">
    <property type="entry name" value="TYPE3IMSPROT"/>
</dbReference>
<dbReference type="GO" id="GO:0005886">
    <property type="term" value="C:plasma membrane"/>
    <property type="evidence" value="ECO:0007669"/>
    <property type="project" value="UniProtKB-SubCell"/>
</dbReference>
<accession>H7EP96</accession>
<comment type="caution">
    <text evidence="14">The sequence shown here is derived from an EMBL/GenBank/DDBJ whole genome shotgun (WGS) entry which is preliminary data.</text>
</comment>
<dbReference type="GO" id="GO:0044780">
    <property type="term" value="P:bacterial-type flagellum assembly"/>
    <property type="evidence" value="ECO:0007669"/>
    <property type="project" value="InterPro"/>
</dbReference>
<keyword evidence="15" id="KW-1185">Reference proteome</keyword>
<evidence type="ECO:0000256" key="5">
    <source>
        <dbReference type="ARBA" id="ARBA00022475"/>
    </source>
</evidence>
<keyword evidence="6 13" id="KW-0812">Transmembrane</keyword>
<feature type="transmembrane region" description="Helical" evidence="13">
    <location>
        <begin position="164"/>
        <end position="182"/>
    </location>
</feature>
<comment type="similarity">
    <text evidence="2 13">Belongs to the type III secretion exporter family.</text>
</comment>
<dbReference type="InterPro" id="IPR029025">
    <property type="entry name" value="T3SS_substrate_exporter_C"/>
</dbReference>
<dbReference type="PATRIC" id="fig|907348.3.peg.2789"/>
<dbReference type="NCBIfam" id="TIGR00328">
    <property type="entry name" value="flhB"/>
    <property type="match status" value="1"/>
</dbReference>
<evidence type="ECO:0000256" key="11">
    <source>
        <dbReference type="ARBA" id="ARBA00023225"/>
    </source>
</evidence>
<feature type="transmembrane region" description="Helical" evidence="13">
    <location>
        <begin position="95"/>
        <end position="124"/>
    </location>
</feature>
<keyword evidence="4 13" id="KW-0813">Transport</keyword>
<gene>
    <name evidence="13" type="primary">flhB</name>
    <name evidence="14" type="ORF">TresaDRAFT_0202</name>
</gene>
<dbReference type="AlphaFoldDB" id="H7EP96"/>
<evidence type="ECO:0000256" key="3">
    <source>
        <dbReference type="ARBA" id="ARBA00021622"/>
    </source>
</evidence>
<dbReference type="PANTHER" id="PTHR30531:SF12">
    <property type="entry name" value="FLAGELLAR BIOSYNTHETIC PROTEIN FLHB"/>
    <property type="match status" value="1"/>
</dbReference>
<dbReference type="RefSeq" id="WP_002706409.1">
    <property type="nucleotide sequence ID" value="NZ_AGRW01000054.1"/>
</dbReference>
<evidence type="ECO:0000256" key="6">
    <source>
        <dbReference type="ARBA" id="ARBA00022692"/>
    </source>
</evidence>
<dbReference type="SUPFAM" id="SSF160544">
    <property type="entry name" value="EscU C-terminal domain-like"/>
    <property type="match status" value="1"/>
</dbReference>
<evidence type="ECO:0000256" key="8">
    <source>
        <dbReference type="ARBA" id="ARBA00022927"/>
    </source>
</evidence>
<dbReference type="InterPro" id="IPR006135">
    <property type="entry name" value="T3SS_substrate_exporter"/>
</dbReference>
<dbReference type="eggNOG" id="COG1377">
    <property type="taxonomic scope" value="Bacteria"/>
</dbReference>
<dbReference type="Pfam" id="PF01312">
    <property type="entry name" value="Bac_export_2"/>
    <property type="match status" value="1"/>
</dbReference>
<evidence type="ECO:0000256" key="12">
    <source>
        <dbReference type="ARBA" id="ARBA00025078"/>
    </source>
</evidence>
<keyword evidence="14" id="KW-0969">Cilium</keyword>
<keyword evidence="14" id="KW-0966">Cell projection</keyword>
<feature type="transmembrane region" description="Helical" evidence="13">
    <location>
        <begin position="212"/>
        <end position="230"/>
    </location>
</feature>
<keyword evidence="8 13" id="KW-0653">Protein transport</keyword>
<protein>
    <recommendedName>
        <fullName evidence="3 13">Flagellar biosynthetic protein FlhB</fullName>
    </recommendedName>
</protein>
<dbReference type="InterPro" id="IPR006136">
    <property type="entry name" value="FlhB"/>
</dbReference>
<name>H7EP96_9SPIR</name>
<dbReference type="PANTHER" id="PTHR30531">
    <property type="entry name" value="FLAGELLAR BIOSYNTHETIC PROTEIN FLHB"/>
    <property type="match status" value="1"/>
</dbReference>
<keyword evidence="7 13" id="KW-1005">Bacterial flagellum biogenesis</keyword>
<comment type="subcellular location">
    <subcellularLocation>
        <location evidence="1">Cell membrane</location>
        <topology evidence="1">Multi-pass membrane protein</topology>
    </subcellularLocation>
</comment>
<dbReference type="Proteomes" id="UP000003571">
    <property type="component" value="Unassembled WGS sequence"/>
</dbReference>
<evidence type="ECO:0000313" key="14">
    <source>
        <dbReference type="EMBL" id="EIC00729.1"/>
    </source>
</evidence>
<evidence type="ECO:0000256" key="7">
    <source>
        <dbReference type="ARBA" id="ARBA00022795"/>
    </source>
</evidence>
<evidence type="ECO:0000256" key="13">
    <source>
        <dbReference type="RuleBase" id="RU364091"/>
    </source>
</evidence>
<organism evidence="14 15">
    <name type="scientific">Treponema saccharophilum DSM 2985</name>
    <dbReference type="NCBI Taxonomy" id="907348"/>
    <lineage>
        <taxon>Bacteria</taxon>
        <taxon>Pseudomonadati</taxon>
        <taxon>Spirochaetota</taxon>
        <taxon>Spirochaetia</taxon>
        <taxon>Spirochaetales</taxon>
        <taxon>Treponemataceae</taxon>
        <taxon>Treponema</taxon>
    </lineage>
</organism>
<dbReference type="STRING" id="907348.TresaDRAFT_0202"/>
<evidence type="ECO:0000256" key="2">
    <source>
        <dbReference type="ARBA" id="ARBA00010690"/>
    </source>
</evidence>
<dbReference type="Gene3D" id="6.10.250.2080">
    <property type="match status" value="1"/>
</dbReference>
<evidence type="ECO:0000256" key="10">
    <source>
        <dbReference type="ARBA" id="ARBA00023136"/>
    </source>
</evidence>
<dbReference type="GO" id="GO:0009306">
    <property type="term" value="P:protein secretion"/>
    <property type="evidence" value="ECO:0007669"/>
    <property type="project" value="InterPro"/>
</dbReference>
<keyword evidence="5 13" id="KW-1003">Cell membrane</keyword>
<comment type="function">
    <text evidence="12 13">Required for formation of the rod structure in the basal body of the flagellar apparatus. Together with FliI and FliH, may constitute the export apparatus of flagellin.</text>
</comment>
<keyword evidence="14" id="KW-0282">Flagellum</keyword>
<proteinExistence type="inferred from homology"/>